<dbReference type="FunFam" id="1.10.730.10:FF:000002">
    <property type="entry name" value="Leucine--tRNA ligase"/>
    <property type="match status" value="1"/>
</dbReference>
<dbReference type="GO" id="GO:0004823">
    <property type="term" value="F:leucine-tRNA ligase activity"/>
    <property type="evidence" value="ECO:0007669"/>
    <property type="project" value="UniProtKB-UniRule"/>
</dbReference>
<dbReference type="SUPFAM" id="SSF52374">
    <property type="entry name" value="Nucleotidylyl transferase"/>
    <property type="match status" value="1"/>
</dbReference>
<evidence type="ECO:0000256" key="9">
    <source>
        <dbReference type="HAMAP-Rule" id="MF_00049"/>
    </source>
</evidence>
<dbReference type="InterPro" id="IPR009008">
    <property type="entry name" value="Val/Leu/Ile-tRNA-synth_edit"/>
</dbReference>
<gene>
    <name evidence="9" type="primary">leuS</name>
    <name evidence="15" type="ORF">SAMN05443248_8651</name>
</gene>
<dbReference type="Pfam" id="PF08264">
    <property type="entry name" value="Anticodon_1"/>
    <property type="match status" value="1"/>
</dbReference>
<dbReference type="Proteomes" id="UP000189796">
    <property type="component" value="Chromosome I"/>
</dbReference>
<evidence type="ECO:0000256" key="1">
    <source>
        <dbReference type="ARBA" id="ARBA00005594"/>
    </source>
</evidence>
<feature type="domain" description="Aminoacyl-tRNA synthetase class Ia" evidence="11">
    <location>
        <begin position="436"/>
        <end position="622"/>
    </location>
</feature>
<evidence type="ECO:0000256" key="2">
    <source>
        <dbReference type="ARBA" id="ARBA00022490"/>
    </source>
</evidence>
<comment type="subcellular location">
    <subcellularLocation>
        <location evidence="9">Cytoplasm</location>
    </subcellularLocation>
</comment>
<evidence type="ECO:0000256" key="8">
    <source>
        <dbReference type="ARBA" id="ARBA00047469"/>
    </source>
</evidence>
<dbReference type="PANTHER" id="PTHR43740:SF2">
    <property type="entry name" value="LEUCINE--TRNA LIGASE, MITOCHONDRIAL"/>
    <property type="match status" value="1"/>
</dbReference>
<dbReference type="GO" id="GO:0005524">
    <property type="term" value="F:ATP binding"/>
    <property type="evidence" value="ECO:0007669"/>
    <property type="project" value="UniProtKB-UniRule"/>
</dbReference>
<keyword evidence="7 9" id="KW-0030">Aminoacyl-tRNA synthetase</keyword>
<dbReference type="Gene3D" id="3.40.50.620">
    <property type="entry name" value="HUPs"/>
    <property type="match status" value="2"/>
</dbReference>
<dbReference type="NCBIfam" id="TIGR00396">
    <property type="entry name" value="leuS_bact"/>
    <property type="match status" value="1"/>
</dbReference>
<dbReference type="CDD" id="cd00812">
    <property type="entry name" value="LeuRS_core"/>
    <property type="match status" value="1"/>
</dbReference>
<dbReference type="EMBL" id="LT670817">
    <property type="protein sequence ID" value="SHI14338.1"/>
    <property type="molecule type" value="Genomic_DNA"/>
</dbReference>
<dbReference type="CDD" id="cd07958">
    <property type="entry name" value="Anticodon_Ia_Leu_BEm"/>
    <property type="match status" value="1"/>
</dbReference>
<comment type="similarity">
    <text evidence="1 9 10">Belongs to the class-I aminoacyl-tRNA synthetase family.</text>
</comment>
<evidence type="ECO:0000259" key="11">
    <source>
        <dbReference type="Pfam" id="PF00133"/>
    </source>
</evidence>
<feature type="short sequence motif" description="'HIGH' region" evidence="9">
    <location>
        <begin position="43"/>
        <end position="53"/>
    </location>
</feature>
<dbReference type="PANTHER" id="PTHR43740">
    <property type="entry name" value="LEUCYL-TRNA SYNTHETASE"/>
    <property type="match status" value="1"/>
</dbReference>
<dbReference type="Pfam" id="PF00133">
    <property type="entry name" value="tRNA-synt_1"/>
    <property type="match status" value="2"/>
</dbReference>
<evidence type="ECO:0000256" key="6">
    <source>
        <dbReference type="ARBA" id="ARBA00022917"/>
    </source>
</evidence>
<dbReference type="Gene3D" id="2.20.28.290">
    <property type="match status" value="1"/>
</dbReference>
<organism evidence="15 16">
    <name type="scientific">Bradyrhizobium erythrophlei</name>
    <dbReference type="NCBI Taxonomy" id="1437360"/>
    <lineage>
        <taxon>Bacteria</taxon>
        <taxon>Pseudomonadati</taxon>
        <taxon>Pseudomonadota</taxon>
        <taxon>Alphaproteobacteria</taxon>
        <taxon>Hyphomicrobiales</taxon>
        <taxon>Nitrobacteraceae</taxon>
        <taxon>Bradyrhizobium</taxon>
    </lineage>
</organism>
<dbReference type="GO" id="GO:0006429">
    <property type="term" value="P:leucyl-tRNA aminoacylation"/>
    <property type="evidence" value="ECO:0007669"/>
    <property type="project" value="UniProtKB-UniRule"/>
</dbReference>
<evidence type="ECO:0000256" key="5">
    <source>
        <dbReference type="ARBA" id="ARBA00022840"/>
    </source>
</evidence>
<evidence type="ECO:0000256" key="7">
    <source>
        <dbReference type="ARBA" id="ARBA00023146"/>
    </source>
</evidence>
<protein>
    <recommendedName>
        <fullName evidence="9">Leucine--tRNA ligase</fullName>
        <ecNumber evidence="9">6.1.1.4</ecNumber>
    </recommendedName>
    <alternativeName>
        <fullName evidence="9">Leucyl-tRNA synthetase</fullName>
        <shortName evidence="9">LeuRS</shortName>
    </alternativeName>
</protein>
<dbReference type="InterPro" id="IPR002300">
    <property type="entry name" value="aa-tRNA-synth_Ia"/>
</dbReference>
<dbReference type="GO" id="GO:0005829">
    <property type="term" value="C:cytosol"/>
    <property type="evidence" value="ECO:0007669"/>
    <property type="project" value="TreeGrafter"/>
</dbReference>
<feature type="domain" description="Aminoacyl-tRNA synthetase class Ia" evidence="11">
    <location>
        <begin position="635"/>
        <end position="674"/>
    </location>
</feature>
<sequence>MTSERYNARESEPRWQRQWDQEGIFASKNDDPRPKYYVLEMFPYPSGRIHIGHVRNYTLGDVIARYMRAKGFNVLHPMGWDAFGLPAENAAIERKVAPKAWTYDNIAAMKKQLRSIGLSLDWTREFATCDPSYYKHQQKLFLDFLRAGLAEREKRKINWDPVDMTVLANEQVIDGRGWRSGAVVEQREMNQWVFKITRYAQELLDALDTLDRWPDKVRLMQRNWIGRSEGLLIRFALDPKTLPEGSTPDGGSELKVFTTRPDTLFGAKFMAIAPDHPLAQAAAAKNPKLAEFIAEAKRHGTAQEIIDTAEKQGFDTGIKAIHPFDPDWKLPVYVANFVLMEYGTGAIFGCPAHDQRDLDFVNKYGLGNTPVVCPPGVDPKSFVITDVAYDGDGRMINSRFLDGMSIEQAKEEVAKRLEDEVRGNLPLAERQVNFRLRDWGISRQRYWGCPIPVIHCPTCGVVPVPDQDLPVELPEDVTFDKPGNALDHHPTWKHVACPQCGGEATRETDTMDTFVDSSWYFARFTDPWNENAPTTRAVVDRLMPVDQYIGGVEHAILHLLYARFFTRAMKATGHIAFDEPFAGQYTQGMVVHETYRKADGTYATPAEVRIESGANGRRASLLDTGEEVGIGPIEKMSKSKRNTVDPDDIITTYGADVARWFMLSDSPPDRDVIWSDERVQGASRFVQRLWRLVNESADIAKAAPGARPAAFGAEALALRKAAHSALDKVSTGIEKLHFNVCLAHIREFSNALAETLARDGKPSPDLTPDISWAVAEAAVILVQLFAPMMPHLAEESWQVLGQPGLVSEASWPKIERDLLVEDTVMLVVQVNGKKRGEVTVARNAQNPEIEAAVLALDAVKQALGGKAVRKVIIVPMRIVNVVG</sequence>
<evidence type="ECO:0000256" key="4">
    <source>
        <dbReference type="ARBA" id="ARBA00022741"/>
    </source>
</evidence>
<dbReference type="SUPFAM" id="SSF47323">
    <property type="entry name" value="Anticodon-binding domain of a subclass of class I aminoacyl-tRNA synthetases"/>
    <property type="match status" value="1"/>
</dbReference>
<dbReference type="InterPro" id="IPR015413">
    <property type="entry name" value="Methionyl/Leucyl_tRNA_Synth"/>
</dbReference>
<keyword evidence="3 9" id="KW-0436">Ligase</keyword>
<dbReference type="GO" id="GO:0002161">
    <property type="term" value="F:aminoacyl-tRNA deacylase activity"/>
    <property type="evidence" value="ECO:0007669"/>
    <property type="project" value="InterPro"/>
</dbReference>
<dbReference type="Gene3D" id="1.10.730.10">
    <property type="entry name" value="Isoleucyl-tRNA Synthetase, Domain 1"/>
    <property type="match status" value="2"/>
</dbReference>
<feature type="domain" description="Methionyl/Leucyl tRNA synthetase" evidence="13">
    <location>
        <begin position="38"/>
        <end position="172"/>
    </location>
</feature>
<dbReference type="InterPro" id="IPR001412">
    <property type="entry name" value="aa-tRNA-synth_I_CS"/>
</dbReference>
<dbReference type="PRINTS" id="PR00985">
    <property type="entry name" value="TRNASYNTHLEU"/>
</dbReference>
<evidence type="ECO:0000256" key="3">
    <source>
        <dbReference type="ARBA" id="ARBA00022598"/>
    </source>
</evidence>
<keyword evidence="2 9" id="KW-0963">Cytoplasm</keyword>
<dbReference type="Pfam" id="PF09334">
    <property type="entry name" value="tRNA-synt_1g"/>
    <property type="match status" value="1"/>
</dbReference>
<dbReference type="EC" id="6.1.1.4" evidence="9"/>
<dbReference type="InterPro" id="IPR013155">
    <property type="entry name" value="M/V/L/I-tRNA-synth_anticd-bd"/>
</dbReference>
<reference evidence="15 16" key="1">
    <citation type="submission" date="2016-11" db="EMBL/GenBank/DDBJ databases">
        <authorList>
            <person name="Jaros S."/>
            <person name="Januszkiewicz K."/>
            <person name="Wedrychowicz H."/>
        </authorList>
    </citation>
    <scope>NUCLEOTIDE SEQUENCE [LARGE SCALE GENOMIC DNA]</scope>
    <source>
        <strain evidence="15 16">GAS138</strain>
    </source>
</reference>
<feature type="domain" description="Leucyl-tRNA synthetase editing" evidence="14">
    <location>
        <begin position="222"/>
        <end position="418"/>
    </location>
</feature>
<feature type="binding site" evidence="9">
    <location>
        <position position="638"/>
    </location>
    <ligand>
        <name>ATP</name>
        <dbReference type="ChEBI" id="CHEBI:30616"/>
    </ligand>
</feature>
<feature type="short sequence motif" description="'KMSKS' region" evidence="9">
    <location>
        <begin position="635"/>
        <end position="639"/>
    </location>
</feature>
<comment type="catalytic activity">
    <reaction evidence="8 9">
        <text>tRNA(Leu) + L-leucine + ATP = L-leucyl-tRNA(Leu) + AMP + diphosphate</text>
        <dbReference type="Rhea" id="RHEA:11688"/>
        <dbReference type="Rhea" id="RHEA-COMP:9613"/>
        <dbReference type="Rhea" id="RHEA-COMP:9622"/>
        <dbReference type="ChEBI" id="CHEBI:30616"/>
        <dbReference type="ChEBI" id="CHEBI:33019"/>
        <dbReference type="ChEBI" id="CHEBI:57427"/>
        <dbReference type="ChEBI" id="CHEBI:78442"/>
        <dbReference type="ChEBI" id="CHEBI:78494"/>
        <dbReference type="ChEBI" id="CHEBI:456215"/>
        <dbReference type="EC" id="6.1.1.4"/>
    </reaction>
</comment>
<dbReference type="AlphaFoldDB" id="A0A1M5YR52"/>
<evidence type="ECO:0000259" key="13">
    <source>
        <dbReference type="Pfam" id="PF09334"/>
    </source>
</evidence>
<evidence type="ECO:0000313" key="16">
    <source>
        <dbReference type="Proteomes" id="UP000189796"/>
    </source>
</evidence>
<evidence type="ECO:0000256" key="10">
    <source>
        <dbReference type="RuleBase" id="RU363035"/>
    </source>
</evidence>
<evidence type="ECO:0000259" key="12">
    <source>
        <dbReference type="Pfam" id="PF08264"/>
    </source>
</evidence>
<dbReference type="HAMAP" id="MF_00049_B">
    <property type="entry name" value="Leu_tRNA_synth_B"/>
    <property type="match status" value="1"/>
</dbReference>
<keyword evidence="5 9" id="KW-0067">ATP-binding</keyword>
<feature type="domain" description="Methionyl/Valyl/Leucyl/Isoleucyl-tRNA synthetase anticodon-binding" evidence="12">
    <location>
        <begin position="720"/>
        <end position="845"/>
    </location>
</feature>
<dbReference type="SUPFAM" id="SSF50677">
    <property type="entry name" value="ValRS/IleRS/LeuRS editing domain"/>
    <property type="match status" value="1"/>
</dbReference>
<dbReference type="InterPro" id="IPR014729">
    <property type="entry name" value="Rossmann-like_a/b/a_fold"/>
</dbReference>
<dbReference type="PROSITE" id="PS00178">
    <property type="entry name" value="AA_TRNA_LIGASE_I"/>
    <property type="match status" value="1"/>
</dbReference>
<dbReference type="RefSeq" id="WP_079606636.1">
    <property type="nucleotide sequence ID" value="NZ_LT670817.1"/>
</dbReference>
<dbReference type="InterPro" id="IPR002302">
    <property type="entry name" value="Leu-tRNA-ligase"/>
</dbReference>
<dbReference type="InterPro" id="IPR025709">
    <property type="entry name" value="Leu_tRNA-synth_edit"/>
</dbReference>
<dbReference type="OrthoDB" id="9810365at2"/>
<keyword evidence="4 9" id="KW-0547">Nucleotide-binding</keyword>
<evidence type="ECO:0000259" key="14">
    <source>
        <dbReference type="Pfam" id="PF13603"/>
    </source>
</evidence>
<evidence type="ECO:0000313" key="15">
    <source>
        <dbReference type="EMBL" id="SHI14338.1"/>
    </source>
</evidence>
<dbReference type="Pfam" id="PF13603">
    <property type="entry name" value="tRNA-synt_1_2"/>
    <property type="match status" value="1"/>
</dbReference>
<name>A0A1M5YR52_9BRAD</name>
<keyword evidence="6 9" id="KW-0648">Protein biosynthesis</keyword>
<proteinExistence type="inferred from homology"/>
<dbReference type="InterPro" id="IPR009080">
    <property type="entry name" value="tRNAsynth_Ia_anticodon-bd"/>
</dbReference>
<dbReference type="FunFam" id="3.40.50.620:FF:000003">
    <property type="entry name" value="Leucine--tRNA ligase"/>
    <property type="match status" value="1"/>
</dbReference>
<dbReference type="Gene3D" id="3.10.20.590">
    <property type="match status" value="1"/>
</dbReference>
<accession>A0A1M5YR52</accession>